<protein>
    <submittedName>
        <fullName evidence="1">Uncharacterized protein</fullName>
    </submittedName>
</protein>
<dbReference type="Proteomes" id="UP000593567">
    <property type="component" value="Unassembled WGS sequence"/>
</dbReference>
<gene>
    <name evidence="1" type="ORF">EB796_013389</name>
</gene>
<accession>A0A7J7JQR4</accession>
<evidence type="ECO:0000313" key="1">
    <source>
        <dbReference type="EMBL" id="KAF6028285.1"/>
    </source>
</evidence>
<sequence>MLHKPIIESDSSDDEDDDIVSNIGGRSSTQTKEVNQLLQYVQGLIIMSKVLPIKISTPADMHWYERAVALENEEKIMELYQLFTEGKGARLERRISQQRIYRVRSQDQEKLGLNDAQPSPEVPPVSYSDSVYFEGQPGFQSVVYSSDSELKYL</sequence>
<proteinExistence type="predicted"/>
<reference evidence="1" key="1">
    <citation type="submission" date="2020-06" db="EMBL/GenBank/DDBJ databases">
        <title>Draft genome of Bugula neritina, a colonial animal packing powerful symbionts and potential medicines.</title>
        <authorList>
            <person name="Rayko M."/>
        </authorList>
    </citation>
    <scope>NUCLEOTIDE SEQUENCE [LARGE SCALE GENOMIC DNA]</scope>
    <source>
        <strain evidence="1">Kwan_BN1</strain>
    </source>
</reference>
<keyword evidence="2" id="KW-1185">Reference proteome</keyword>
<comment type="caution">
    <text evidence="1">The sequence shown here is derived from an EMBL/GenBank/DDBJ whole genome shotgun (WGS) entry which is preliminary data.</text>
</comment>
<dbReference type="EMBL" id="VXIV02001965">
    <property type="protein sequence ID" value="KAF6028285.1"/>
    <property type="molecule type" value="Genomic_DNA"/>
</dbReference>
<organism evidence="1 2">
    <name type="scientific">Bugula neritina</name>
    <name type="common">Brown bryozoan</name>
    <name type="synonym">Sertularia neritina</name>
    <dbReference type="NCBI Taxonomy" id="10212"/>
    <lineage>
        <taxon>Eukaryota</taxon>
        <taxon>Metazoa</taxon>
        <taxon>Spiralia</taxon>
        <taxon>Lophotrochozoa</taxon>
        <taxon>Bryozoa</taxon>
        <taxon>Gymnolaemata</taxon>
        <taxon>Cheilostomatida</taxon>
        <taxon>Flustrina</taxon>
        <taxon>Buguloidea</taxon>
        <taxon>Bugulidae</taxon>
        <taxon>Bugula</taxon>
    </lineage>
</organism>
<dbReference type="AlphaFoldDB" id="A0A7J7JQR4"/>
<evidence type="ECO:0000313" key="2">
    <source>
        <dbReference type="Proteomes" id="UP000593567"/>
    </source>
</evidence>
<name>A0A7J7JQR4_BUGNE</name>